<evidence type="ECO:0000256" key="4">
    <source>
        <dbReference type="ARBA" id="ARBA00004752"/>
    </source>
</evidence>
<dbReference type="RefSeq" id="WP_309957157.1">
    <property type="nucleotide sequence ID" value="NZ_JAVDUJ010000001.1"/>
</dbReference>
<evidence type="ECO:0000256" key="9">
    <source>
        <dbReference type="ARBA" id="ARBA00022827"/>
    </source>
</evidence>
<keyword evidence="13 17" id="KW-0560">Oxidoreductase</keyword>
<dbReference type="Gene3D" id="3.30.465.10">
    <property type="match status" value="1"/>
</dbReference>
<keyword evidence="9 17" id="KW-0274">FAD</keyword>
<comment type="caution">
    <text evidence="19">The sequence shown here is derived from an EMBL/GenBank/DDBJ whole genome shotgun (WGS) entry which is preliminary data.</text>
</comment>
<evidence type="ECO:0000256" key="12">
    <source>
        <dbReference type="ARBA" id="ARBA00022984"/>
    </source>
</evidence>
<dbReference type="SUPFAM" id="SSF56176">
    <property type="entry name" value="FAD-binding/transporter-associated domain-like"/>
    <property type="match status" value="1"/>
</dbReference>
<evidence type="ECO:0000256" key="7">
    <source>
        <dbReference type="ARBA" id="ARBA00022618"/>
    </source>
</evidence>
<dbReference type="Gene3D" id="3.30.43.10">
    <property type="entry name" value="Uridine Diphospho-n-acetylenolpyruvylglucosamine Reductase, domain 2"/>
    <property type="match status" value="1"/>
</dbReference>
<evidence type="ECO:0000256" key="13">
    <source>
        <dbReference type="ARBA" id="ARBA00023002"/>
    </source>
</evidence>
<accession>A0ABU1T3P8</accession>
<dbReference type="PANTHER" id="PTHR21071:SF4">
    <property type="entry name" value="UDP-N-ACETYLENOLPYRUVOYLGLUCOSAMINE REDUCTASE"/>
    <property type="match status" value="1"/>
</dbReference>
<comment type="subcellular location">
    <subcellularLocation>
        <location evidence="3 17">Cytoplasm</location>
    </subcellularLocation>
</comment>
<feature type="active site" evidence="17">
    <location>
        <position position="383"/>
    </location>
</feature>
<evidence type="ECO:0000256" key="3">
    <source>
        <dbReference type="ARBA" id="ARBA00004496"/>
    </source>
</evidence>
<evidence type="ECO:0000256" key="15">
    <source>
        <dbReference type="ARBA" id="ARBA00023316"/>
    </source>
</evidence>
<gene>
    <name evidence="17" type="primary">murB</name>
    <name evidence="19" type="ORF">J2S36_001555</name>
</gene>
<keyword evidence="6 17" id="KW-0963">Cytoplasm</keyword>
<evidence type="ECO:0000256" key="1">
    <source>
        <dbReference type="ARBA" id="ARBA00001974"/>
    </source>
</evidence>
<keyword evidence="14 17" id="KW-0131">Cell cycle</keyword>
<keyword evidence="11 17" id="KW-0133">Cell shape</keyword>
<dbReference type="Proteomes" id="UP001266099">
    <property type="component" value="Unassembled WGS sequence"/>
</dbReference>
<evidence type="ECO:0000313" key="20">
    <source>
        <dbReference type="Proteomes" id="UP001266099"/>
    </source>
</evidence>
<name>A0ABU1T3P8_9ACTO</name>
<sequence length="391" mass="42091">MSCMIPEHYEPVHTIPARQAMRYFPQARTLAEMTTIGVGGSVAKVANVHSREEFIAALTETVENAEELLVVGGGSNILASDADFPGTVVHDTRAEIEILSEDSCGGARMRVSAGTPWDEVVVYAIEHGWMGLECLSGIPGTAGAAPVQNIGAYGQDVSGTIAAVRTFDRKYCTQRTFFRSDLDFGYRYSVLKESILSGRWGKSPRWIVLDVEFQLRRATLSEPIQYAQLAAYLGVEVGKRVPATDVRAAVLELRAGKGMVLDDSDRDTYSLGSFFTNPVLDVEAARNLPEAAPRFTVRDNSAINQIGAAAPKIPGQVKTSAAWLIAHAGFNPGFRISAHASLSTKHVLALTNRGQATATEIGELARKIKAEVAAKFGVTLEAEPITIGIEI</sequence>
<dbReference type="NCBIfam" id="NF010478">
    <property type="entry name" value="PRK13903.1"/>
    <property type="match status" value="1"/>
</dbReference>
<keyword evidence="10 17" id="KW-0521">NADP</keyword>
<evidence type="ECO:0000259" key="18">
    <source>
        <dbReference type="PROSITE" id="PS51387"/>
    </source>
</evidence>
<evidence type="ECO:0000256" key="10">
    <source>
        <dbReference type="ARBA" id="ARBA00022857"/>
    </source>
</evidence>
<reference evidence="19 20" key="1">
    <citation type="submission" date="2023-07" db="EMBL/GenBank/DDBJ databases">
        <title>Sequencing the genomes of 1000 actinobacteria strains.</title>
        <authorList>
            <person name="Klenk H.-P."/>
        </authorList>
    </citation>
    <scope>NUCLEOTIDE SEQUENCE [LARGE SCALE GENOMIC DNA]</scope>
    <source>
        <strain evidence="19 20">DSM 15539</strain>
    </source>
</reference>
<comment type="pathway">
    <text evidence="4 17">Cell wall biogenesis; peptidoglycan biosynthesis.</text>
</comment>
<comment type="function">
    <text evidence="2 17">Cell wall formation.</text>
</comment>
<dbReference type="GO" id="GO:0008762">
    <property type="term" value="F:UDP-N-acetylmuramate dehydrogenase activity"/>
    <property type="evidence" value="ECO:0007669"/>
    <property type="project" value="UniProtKB-EC"/>
</dbReference>
<dbReference type="PANTHER" id="PTHR21071">
    <property type="entry name" value="UDP-N-ACETYLENOLPYRUVOYLGLUCOSAMINE REDUCTASE"/>
    <property type="match status" value="1"/>
</dbReference>
<evidence type="ECO:0000256" key="8">
    <source>
        <dbReference type="ARBA" id="ARBA00022630"/>
    </source>
</evidence>
<comment type="similarity">
    <text evidence="5 17">Belongs to the MurB family.</text>
</comment>
<evidence type="ECO:0000256" key="6">
    <source>
        <dbReference type="ARBA" id="ARBA00022490"/>
    </source>
</evidence>
<organism evidence="19 20">
    <name type="scientific">Arcanobacterium hippocoleae</name>
    <dbReference type="NCBI Taxonomy" id="149017"/>
    <lineage>
        <taxon>Bacteria</taxon>
        <taxon>Bacillati</taxon>
        <taxon>Actinomycetota</taxon>
        <taxon>Actinomycetes</taxon>
        <taxon>Actinomycetales</taxon>
        <taxon>Actinomycetaceae</taxon>
        <taxon>Arcanobacterium</taxon>
    </lineage>
</organism>
<dbReference type="Pfam" id="PF02873">
    <property type="entry name" value="MurB_C"/>
    <property type="match status" value="1"/>
</dbReference>
<dbReference type="InterPro" id="IPR016169">
    <property type="entry name" value="FAD-bd_PCMH_sub2"/>
</dbReference>
<evidence type="ECO:0000256" key="5">
    <source>
        <dbReference type="ARBA" id="ARBA00010485"/>
    </source>
</evidence>
<evidence type="ECO:0000313" key="19">
    <source>
        <dbReference type="EMBL" id="MDR6940012.1"/>
    </source>
</evidence>
<dbReference type="InterPro" id="IPR036318">
    <property type="entry name" value="FAD-bd_PCMH-like_sf"/>
</dbReference>
<dbReference type="InterPro" id="IPR006094">
    <property type="entry name" value="Oxid_FAD_bind_N"/>
</dbReference>
<keyword evidence="20" id="KW-1185">Reference proteome</keyword>
<feature type="domain" description="FAD-binding PCMH-type" evidence="18">
    <location>
        <begin position="38"/>
        <end position="218"/>
    </location>
</feature>
<dbReference type="HAMAP" id="MF_00037">
    <property type="entry name" value="MurB"/>
    <property type="match status" value="1"/>
</dbReference>
<dbReference type="InterPro" id="IPR011601">
    <property type="entry name" value="MurB_C"/>
</dbReference>
<protein>
    <recommendedName>
        <fullName evidence="17">UDP-N-acetylenolpyruvoylglucosamine reductase</fullName>
        <ecNumber evidence="17">1.3.1.98</ecNumber>
    </recommendedName>
    <alternativeName>
        <fullName evidence="17">UDP-N-acetylmuramate dehydrogenase</fullName>
    </alternativeName>
</protein>
<dbReference type="InterPro" id="IPR016166">
    <property type="entry name" value="FAD-bd_PCMH"/>
</dbReference>
<comment type="cofactor">
    <cofactor evidence="1 17">
        <name>FAD</name>
        <dbReference type="ChEBI" id="CHEBI:57692"/>
    </cofactor>
</comment>
<feature type="active site" evidence="17">
    <location>
        <position position="187"/>
    </location>
</feature>
<keyword evidence="12 17" id="KW-0573">Peptidoglycan synthesis</keyword>
<proteinExistence type="inferred from homology"/>
<evidence type="ECO:0000256" key="14">
    <source>
        <dbReference type="ARBA" id="ARBA00023306"/>
    </source>
</evidence>
<dbReference type="InterPro" id="IPR003170">
    <property type="entry name" value="MurB"/>
</dbReference>
<dbReference type="EC" id="1.3.1.98" evidence="17"/>
<keyword evidence="8 17" id="KW-0285">Flavoprotein</keyword>
<dbReference type="EMBL" id="JAVDUJ010000001">
    <property type="protein sequence ID" value="MDR6940012.1"/>
    <property type="molecule type" value="Genomic_DNA"/>
</dbReference>
<dbReference type="Pfam" id="PF01565">
    <property type="entry name" value="FAD_binding_4"/>
    <property type="match status" value="1"/>
</dbReference>
<keyword evidence="7 17" id="KW-0132">Cell division</keyword>
<evidence type="ECO:0000256" key="2">
    <source>
        <dbReference type="ARBA" id="ARBA00003921"/>
    </source>
</evidence>
<dbReference type="Gene3D" id="3.90.78.10">
    <property type="entry name" value="UDP-N-acetylenolpyruvoylglucosamine reductase, C-terminal domain"/>
    <property type="match status" value="1"/>
</dbReference>
<dbReference type="PROSITE" id="PS51387">
    <property type="entry name" value="FAD_PCMH"/>
    <property type="match status" value="1"/>
</dbReference>
<dbReference type="InterPro" id="IPR036635">
    <property type="entry name" value="MurB_C_sf"/>
</dbReference>
<feature type="active site" description="Proton donor" evidence="17">
    <location>
        <position position="273"/>
    </location>
</feature>
<keyword evidence="15 17" id="KW-0961">Cell wall biogenesis/degradation</keyword>
<evidence type="ECO:0000256" key="11">
    <source>
        <dbReference type="ARBA" id="ARBA00022960"/>
    </source>
</evidence>
<evidence type="ECO:0000256" key="16">
    <source>
        <dbReference type="ARBA" id="ARBA00048914"/>
    </source>
</evidence>
<dbReference type="SUPFAM" id="SSF56194">
    <property type="entry name" value="Uridine diphospho-N-Acetylenolpyruvylglucosamine reductase, MurB, C-terminal domain"/>
    <property type="match status" value="1"/>
</dbReference>
<evidence type="ECO:0000256" key="17">
    <source>
        <dbReference type="HAMAP-Rule" id="MF_00037"/>
    </source>
</evidence>
<dbReference type="InterPro" id="IPR016167">
    <property type="entry name" value="FAD-bd_PCMH_sub1"/>
</dbReference>
<comment type="catalytic activity">
    <reaction evidence="16 17">
        <text>UDP-N-acetyl-alpha-D-muramate + NADP(+) = UDP-N-acetyl-3-O-(1-carboxyvinyl)-alpha-D-glucosamine + NADPH + H(+)</text>
        <dbReference type="Rhea" id="RHEA:12248"/>
        <dbReference type="ChEBI" id="CHEBI:15378"/>
        <dbReference type="ChEBI" id="CHEBI:57783"/>
        <dbReference type="ChEBI" id="CHEBI:58349"/>
        <dbReference type="ChEBI" id="CHEBI:68483"/>
        <dbReference type="ChEBI" id="CHEBI:70757"/>
        <dbReference type="EC" id="1.3.1.98"/>
    </reaction>
</comment>